<keyword evidence="3 8" id="KW-1134">Transmembrane beta strand</keyword>
<dbReference type="KEGG" id="mgin:FRZ54_12280"/>
<dbReference type="InterPro" id="IPR000531">
    <property type="entry name" value="Beta-barrel_TonB"/>
</dbReference>
<dbReference type="AlphaFoldDB" id="A0A5B8UW22"/>
<proteinExistence type="inferred from homology"/>
<dbReference type="InterPro" id="IPR036942">
    <property type="entry name" value="Beta-barrel_TonB_sf"/>
</dbReference>
<evidence type="ECO:0000256" key="7">
    <source>
        <dbReference type="ARBA" id="ARBA00023237"/>
    </source>
</evidence>
<keyword evidence="13" id="KW-1185">Reference proteome</keyword>
<protein>
    <submittedName>
        <fullName evidence="12">TonB-dependent receptor</fullName>
    </submittedName>
</protein>
<keyword evidence="2 8" id="KW-0813">Transport</keyword>
<dbReference type="Gene3D" id="2.40.170.20">
    <property type="entry name" value="TonB-dependent receptor, beta-barrel domain"/>
    <property type="match status" value="1"/>
</dbReference>
<dbReference type="InterPro" id="IPR039426">
    <property type="entry name" value="TonB-dep_rcpt-like"/>
</dbReference>
<comment type="similarity">
    <text evidence="8 9">Belongs to the TonB-dependent receptor family.</text>
</comment>
<evidence type="ECO:0000256" key="2">
    <source>
        <dbReference type="ARBA" id="ARBA00022448"/>
    </source>
</evidence>
<dbReference type="SUPFAM" id="SSF56935">
    <property type="entry name" value="Porins"/>
    <property type="match status" value="1"/>
</dbReference>
<evidence type="ECO:0000313" key="12">
    <source>
        <dbReference type="EMBL" id="QEC63320.1"/>
    </source>
</evidence>
<evidence type="ECO:0000259" key="10">
    <source>
        <dbReference type="Pfam" id="PF00593"/>
    </source>
</evidence>
<evidence type="ECO:0000313" key="13">
    <source>
        <dbReference type="Proteomes" id="UP000321479"/>
    </source>
</evidence>
<dbReference type="GO" id="GO:0009279">
    <property type="term" value="C:cell outer membrane"/>
    <property type="evidence" value="ECO:0007669"/>
    <property type="project" value="UniProtKB-SubCell"/>
</dbReference>
<dbReference type="EMBL" id="CP042436">
    <property type="protein sequence ID" value="QEC63320.1"/>
    <property type="molecule type" value="Genomic_DNA"/>
</dbReference>
<dbReference type="Pfam" id="PF13715">
    <property type="entry name" value="CarbopepD_reg_2"/>
    <property type="match status" value="1"/>
</dbReference>
<evidence type="ECO:0000256" key="1">
    <source>
        <dbReference type="ARBA" id="ARBA00004571"/>
    </source>
</evidence>
<feature type="domain" description="TonB-dependent receptor-like beta-barrel" evidence="10">
    <location>
        <begin position="395"/>
        <end position="825"/>
    </location>
</feature>
<evidence type="ECO:0000256" key="4">
    <source>
        <dbReference type="ARBA" id="ARBA00022692"/>
    </source>
</evidence>
<dbReference type="RefSeq" id="WP_147031896.1">
    <property type="nucleotide sequence ID" value="NZ_CP042436.1"/>
</dbReference>
<dbReference type="NCBIfam" id="TIGR04056">
    <property type="entry name" value="OMP_RagA_SusC"/>
    <property type="match status" value="1"/>
</dbReference>
<dbReference type="OrthoDB" id="9768177at2"/>
<dbReference type="Pfam" id="PF07715">
    <property type="entry name" value="Plug"/>
    <property type="match status" value="1"/>
</dbReference>
<dbReference type="InterPro" id="IPR023996">
    <property type="entry name" value="TonB-dep_OMP_SusC/RagA"/>
</dbReference>
<evidence type="ECO:0000256" key="8">
    <source>
        <dbReference type="PROSITE-ProRule" id="PRU01360"/>
    </source>
</evidence>
<accession>A0A5B8UW22</accession>
<keyword evidence="7 8" id="KW-0998">Cell outer membrane</keyword>
<evidence type="ECO:0000256" key="3">
    <source>
        <dbReference type="ARBA" id="ARBA00022452"/>
    </source>
</evidence>
<reference evidence="12 13" key="1">
    <citation type="journal article" date="2017" name="Curr. Microbiol.">
        <title>Mucilaginibacter ginsenosidivorans sp. nov., Isolated from Soil of Ginseng Field.</title>
        <authorList>
            <person name="Kim M.M."/>
            <person name="Siddiqi M.Z."/>
            <person name="Im W.T."/>
        </authorList>
    </citation>
    <scope>NUCLEOTIDE SEQUENCE [LARGE SCALE GENOMIC DNA]</scope>
    <source>
        <strain evidence="12 13">Gsoil 3017</strain>
    </source>
</reference>
<gene>
    <name evidence="12" type="ORF">FRZ54_12280</name>
</gene>
<dbReference type="InterPro" id="IPR012910">
    <property type="entry name" value="Plug_dom"/>
</dbReference>
<dbReference type="NCBIfam" id="TIGR04057">
    <property type="entry name" value="SusC_RagA_signa"/>
    <property type="match status" value="1"/>
</dbReference>
<keyword evidence="12" id="KW-0675">Receptor</keyword>
<feature type="domain" description="TonB-dependent receptor plug" evidence="11">
    <location>
        <begin position="156"/>
        <end position="261"/>
    </location>
</feature>
<dbReference type="PROSITE" id="PS52016">
    <property type="entry name" value="TONB_DEPENDENT_REC_3"/>
    <property type="match status" value="1"/>
</dbReference>
<keyword evidence="4 8" id="KW-0812">Transmembrane</keyword>
<dbReference type="Gene3D" id="2.170.130.10">
    <property type="entry name" value="TonB-dependent receptor, plug domain"/>
    <property type="match status" value="1"/>
</dbReference>
<name>A0A5B8UW22_9SPHI</name>
<comment type="subcellular location">
    <subcellularLocation>
        <location evidence="1 8">Cell outer membrane</location>
        <topology evidence="1 8">Multi-pass membrane protein</topology>
    </subcellularLocation>
</comment>
<evidence type="ECO:0000256" key="5">
    <source>
        <dbReference type="ARBA" id="ARBA00023077"/>
    </source>
</evidence>
<dbReference type="InterPro" id="IPR037066">
    <property type="entry name" value="Plug_dom_sf"/>
</dbReference>
<evidence type="ECO:0000256" key="9">
    <source>
        <dbReference type="RuleBase" id="RU003357"/>
    </source>
</evidence>
<evidence type="ECO:0000256" key="6">
    <source>
        <dbReference type="ARBA" id="ARBA00023136"/>
    </source>
</evidence>
<keyword evidence="6 8" id="KW-0472">Membrane</keyword>
<dbReference type="Proteomes" id="UP000321479">
    <property type="component" value="Chromosome"/>
</dbReference>
<dbReference type="Pfam" id="PF00593">
    <property type="entry name" value="TonB_dep_Rec_b-barrel"/>
    <property type="match status" value="1"/>
</dbReference>
<dbReference type="InterPro" id="IPR008969">
    <property type="entry name" value="CarboxyPept-like_regulatory"/>
</dbReference>
<dbReference type="InterPro" id="IPR023997">
    <property type="entry name" value="TonB-dep_OMP_SusC/RagA_CS"/>
</dbReference>
<evidence type="ECO:0000259" key="11">
    <source>
        <dbReference type="Pfam" id="PF07715"/>
    </source>
</evidence>
<keyword evidence="5 9" id="KW-0798">TonB box</keyword>
<dbReference type="SUPFAM" id="SSF49464">
    <property type="entry name" value="Carboxypeptidase regulatory domain-like"/>
    <property type="match status" value="1"/>
</dbReference>
<sequence>MIQILKEKFLVERRFYQRSLLKPSVLTLFFVAILIVQTRASGIAGERVPADLKRPAVSAGTIIKGVVLDESNAPVPGATVAIKKLGVAGTTDVNGRFQLNVPPGEYDLYVSYIGMKPVTKHIIVGDSTPADIVIVLPAAVGVLNEVVVVGYGSQSKRNVTGSIVSVKGEDLKNLPVSNPADALQGRASGVDIVRNDGAPGGTPSIRIRGTGTINNADPLVIIDGVPAGGLNDVNANDIATIDILKDASASAIYGSRAANGVVIITTKKGNFNEKLKTSVNLYAGENSPVKFIKMLTAPELAKLKIESYTNDDLTPPTIWGNPYYSVQRTDWQRALMGTGHVQNADFAVRGGSASSVYSFSGNFYNETGMIPNSLFTRYNFRINSEHKVTSRIKVGENILYSNSNSTSPDTRSTQAGLVWSAIRFNPAIPVMNPDGSYGSSQADNQLGDINNPVATARLTDAYNKVNRLLANGYAEVEIVEGLKIKANYAYDSNYSDYYNFQVPMPDQTRGPSIASLNQGYSKGSSLLEEYFLTYNKIFNNVHEVTLTGGYSAQLIKGNYVNASRSGFTDIDPDQRVLNLGNSANNSGNNNPTEGLQSYFVRGNYAYNNKYLLTVTMRADGSSKFAPGKQWGYFPAFSAGWRISDENFYGDGLKNIFNSLKLTGGWGQLGNQNIGNFQYLSTLGYATNYGYALGTGTVLQSGAFITGLANPNITWERASETNIALEFSALKDHLTGSVTYFNKNTTDMLIPYQLVETFGAQTNLPDDPGNITLPNQNIGEMNNHGIEIDLNYHNNSGKLKYSFGANASFLKNKVTKLYGQSDYIGSTSYGRENVDISRTYEGQPIASFYGFKTNGLYQTQADIDNDPNIKNDPNKGNIKPGDVRFLDLNGDGVVDDKDRTNLGNPNPKVVFGFHGSLAYKNFDFAFNFAGEAGFKLYNADRLAGLDATQVFNWYAEQEGRWHGQGTSNTIPRLSNSNLNNNYRSSDMWVENGTYLALKSVSLGYTFAKKSIAGVQLPDIRVYVSSYNVFTITGYKGYTPELGYTSSGNNPANSQKGVDVAQYPSARNVTFGVTANF</sequence>
<organism evidence="12 13">
    <name type="scientific">Mucilaginibacter ginsenosidivorans</name>
    <dbReference type="NCBI Taxonomy" id="398053"/>
    <lineage>
        <taxon>Bacteria</taxon>
        <taxon>Pseudomonadati</taxon>
        <taxon>Bacteroidota</taxon>
        <taxon>Sphingobacteriia</taxon>
        <taxon>Sphingobacteriales</taxon>
        <taxon>Sphingobacteriaceae</taxon>
        <taxon>Mucilaginibacter</taxon>
    </lineage>
</organism>
<dbReference type="Gene3D" id="2.60.40.1120">
    <property type="entry name" value="Carboxypeptidase-like, regulatory domain"/>
    <property type="match status" value="1"/>
</dbReference>